<organism evidence="3 4">
    <name type="scientific">Larkinella punicea</name>
    <dbReference type="NCBI Taxonomy" id="2315727"/>
    <lineage>
        <taxon>Bacteria</taxon>
        <taxon>Pseudomonadati</taxon>
        <taxon>Bacteroidota</taxon>
        <taxon>Cytophagia</taxon>
        <taxon>Cytophagales</taxon>
        <taxon>Spirosomataceae</taxon>
        <taxon>Larkinella</taxon>
    </lineage>
</organism>
<accession>A0A368JQ14</accession>
<feature type="domain" description="Secretion system C-terminal sorting" evidence="2">
    <location>
        <begin position="37"/>
        <end position="110"/>
    </location>
</feature>
<feature type="chain" id="PRO_5016586916" description="Secretion system C-terminal sorting domain-containing protein" evidence="1">
    <location>
        <begin position="23"/>
        <end position="128"/>
    </location>
</feature>
<protein>
    <recommendedName>
        <fullName evidence="2">Secretion system C-terminal sorting domain-containing protein</fullName>
    </recommendedName>
</protein>
<dbReference type="Pfam" id="PF18962">
    <property type="entry name" value="Por_Secre_tail"/>
    <property type="match status" value="1"/>
</dbReference>
<proteinExistence type="predicted"/>
<evidence type="ECO:0000313" key="3">
    <source>
        <dbReference type="EMBL" id="RCR69760.1"/>
    </source>
</evidence>
<dbReference type="EMBL" id="QOWE01000007">
    <property type="protein sequence ID" value="RCR69760.1"/>
    <property type="molecule type" value="Genomic_DNA"/>
</dbReference>
<dbReference type="RefSeq" id="WP_114405954.1">
    <property type="nucleotide sequence ID" value="NZ_QOWE01000007.1"/>
</dbReference>
<keyword evidence="4" id="KW-1185">Reference proteome</keyword>
<dbReference type="AlphaFoldDB" id="A0A368JQ14"/>
<dbReference type="Proteomes" id="UP000253383">
    <property type="component" value="Unassembled WGS sequence"/>
</dbReference>
<comment type="caution">
    <text evidence="3">The sequence shown here is derived from an EMBL/GenBank/DDBJ whole genome shotgun (WGS) entry which is preliminary data.</text>
</comment>
<feature type="signal peptide" evidence="1">
    <location>
        <begin position="1"/>
        <end position="22"/>
    </location>
</feature>
<gene>
    <name evidence="3" type="ORF">DUE52_10490</name>
</gene>
<evidence type="ECO:0000313" key="4">
    <source>
        <dbReference type="Proteomes" id="UP000253383"/>
    </source>
</evidence>
<sequence length="128" mass="13752">MKTFISSVLVALAVSASTVTFANSDNEKVAGTYQVGLYPSAQNAKVNVMVAKEKGSSLNVQLLDGSGAVLATQQLDKNETTTRTRFDLSQLEDGKYKVVVTDGTSKIVKEVNLQTKTPVQPERSVSLR</sequence>
<dbReference type="InterPro" id="IPR026444">
    <property type="entry name" value="Secre_tail"/>
</dbReference>
<reference evidence="3 4" key="1">
    <citation type="submission" date="2018-07" db="EMBL/GenBank/DDBJ databases">
        <title>Genome analysis of Larkinella rosea.</title>
        <authorList>
            <person name="Zhou Z."/>
            <person name="Wang G."/>
        </authorList>
    </citation>
    <scope>NUCLEOTIDE SEQUENCE [LARGE SCALE GENOMIC DNA]</scope>
    <source>
        <strain evidence="4">zzj9</strain>
    </source>
</reference>
<name>A0A368JQ14_9BACT</name>
<evidence type="ECO:0000259" key="2">
    <source>
        <dbReference type="Pfam" id="PF18962"/>
    </source>
</evidence>
<dbReference type="OrthoDB" id="961604at2"/>
<keyword evidence="1" id="KW-0732">Signal</keyword>
<evidence type="ECO:0000256" key="1">
    <source>
        <dbReference type="SAM" id="SignalP"/>
    </source>
</evidence>